<dbReference type="InterPro" id="IPR035992">
    <property type="entry name" value="Ricin_B-like_lectins"/>
</dbReference>
<keyword evidence="6" id="KW-0175">Coiled coil</keyword>
<name>A0ABT6HU49_9ACTN</name>
<proteinExistence type="predicted"/>
<dbReference type="InterPro" id="IPR003587">
    <property type="entry name" value="Hint_dom_N"/>
</dbReference>
<sequence length="1649" mass="173054">MRPRPGLLRARSPRSGAFTPVITSVAALAVLGGLAVQPDPLGQETAQRVEPAGNSYDWFEDTPAEQLRQDQCLMADVLRLGGPTMAATAQDGLNQPQDKLHTLADRQYWEKTPLAQAYKKDKEAASKDLDALYAKRDEWGKPLDGLETPGGFTVTGFHWPPGSPGDGKQNFYSQTGLTKWIADRFWKSESDFYEDPTPEADEKTLKAVDDLGNPLYGKDPDPGLPSDEWNRALAERDGFEHLHGFALEPAGADNARIFLASGGFPRTAPQPGSAEFRIAVEDLKTRFASCAWRDPIDPSKVMGSVTGAAAAEWQQEIASQAAQRNQILNANKDAAKALTAGAKALGEMLGHSWVADHLAQWQDYWSAGGVGWIGDSPVVVEVPGAKGKCLDVAGAKKTNGTPVQVYKCNGSAAQKWTLEGNGRGLHLRNTNSQKCLEVSGGKAENGRKIQIRTCNGSPAQTWDSNIRAASPLKNTGTGKCLDLPNFTNSSDARLWTCGSTSRQKFRVKPSGHKGTDSLSYPDKAQFYKAKKGVANARAAAKRQLAVLKAQAAAAKSAADASDTAEKAAYAIADGNGAPRGRGLLVGQQKAQVTMGAAAALEAMVKAGETAEAATRASAGDSQTIMQRALAQAAQSKAEFRKEAAYIAEQQAKAAADAAKTHRDNAKKDKETAQAKLAEALKAEAAAKAAAAEAHAKRLSAEAEEKTAKKEKETAAAKQAEAAQHRKSAEAHATAAKNAKDRAEAAEATAVEKKNAAQGARDKARDLRDDAWDAEQKADAARAKADAKEAYAQARASDANAKEARAAADAADLHASDAEAAAGKARAAANAATQAAADADAAATRAEAAAKRARSDADAAQAAKLKADAAVKTATSAAADAIKAAEHAAAEAKTAVELADEAEKKAKTAKSHADEASKEAGKALAASAKAAGFAHVTAQAAVDAGNSASQVAKPANDAIQLGSPYVTTDSAASLVVLTGQASKSIAERQKAVADAHAKNAQQEAAAAKALAEAAQGDAKAAYQHAANAASHAARARTYAKEALGYSADAAMAASKAAQSLARTIDHGSKAAQDAAAADKAAGRAEGHAKDARASADQAALDAQAARDAAAAAEQAAKDARAAAQRADTAATEAEQAAKDAQKYAEEAQRAAEAAERKKANQQVASGAGTGIGGTFYVVDEDSVEVTDAKQLNDCVIEPGFTGCTVSFKVTFSATVDFYLCTNPDVPATASGCPSSDTLLLGTDTFKGLTKEVTQYFSKWDLIQQTVVYKVLKAVLVQDFVDCWHGSASGCAWAASNFIPGKAFGKVAEAIRALDAALHTGVGVADAFKALKALDIDPASLAKLQGTVNAYEDVVTACKVNSFPGSTRVLMADGSHKAIRDVRAGDLLLAADPETGRSTAQPVTDTFRHPTRRLADITLADGSLTSTVGHRFFVAGRGWTQVADLRVGDRLRTPDGTLHAVTGLRDRDGLSPREVFDLTVDELHTFYVSTAGERPQDVLVHNCTNIVADEGISGAHTLADHVRKSDGQMADKAEKAKNGIATRWTDQATAARAVDEAMKQWIKQPGKAEELSAWIQKRAQQVGKGKGFDPRTDLKTIRWELRGETNLGQKWVKNGPQKVDAGNVVIIQLKYVPKKEHSSKYVVYTAYLEGR</sequence>
<dbReference type="SUPFAM" id="SSF50370">
    <property type="entry name" value="Ricin B-like lectins"/>
    <property type="match status" value="1"/>
</dbReference>
<comment type="caution">
    <text evidence="10">The sequence shown here is derived from an EMBL/GenBank/DDBJ whole genome shotgun (WGS) entry which is preliminary data.</text>
</comment>
<feature type="region of interest" description="Disordered" evidence="7">
    <location>
        <begin position="695"/>
        <end position="780"/>
    </location>
</feature>
<reference evidence="10 11" key="1">
    <citation type="submission" date="2023-04" db="EMBL/GenBank/DDBJ databases">
        <title>Streptomyces chengmaiensis sp. nov. isolated from the stem of mangrove plant in Hainan.</title>
        <authorList>
            <person name="Huang X."/>
            <person name="Zhou S."/>
            <person name="Chu X."/>
            <person name="Xie Y."/>
            <person name="Lin Y."/>
        </authorList>
    </citation>
    <scope>NUCLEOTIDE SEQUENCE [LARGE SCALE GENOMIC DNA]</scope>
    <source>
        <strain evidence="10 11">HNM0663</strain>
    </source>
</reference>
<dbReference type="Proteomes" id="UP001223144">
    <property type="component" value="Unassembled WGS sequence"/>
</dbReference>
<keyword evidence="2" id="KW-0808">Transferase</keyword>
<dbReference type="RefSeq" id="WP_279930710.1">
    <property type="nucleotide sequence ID" value="NZ_JARWBG010000032.1"/>
</dbReference>
<dbReference type="InterPro" id="IPR006141">
    <property type="entry name" value="Intein_N"/>
</dbReference>
<feature type="compositionally biased region" description="Low complexity" evidence="7">
    <location>
        <begin position="1121"/>
        <end position="1133"/>
    </location>
</feature>
<evidence type="ECO:0000256" key="3">
    <source>
        <dbReference type="ARBA" id="ARBA00022741"/>
    </source>
</evidence>
<protein>
    <submittedName>
        <fullName evidence="10">RICIN domain-containing protein</fullName>
    </submittedName>
</protein>
<dbReference type="Pfam" id="PF00652">
    <property type="entry name" value="Ricin_B_lectin"/>
    <property type="match status" value="1"/>
</dbReference>
<feature type="region of interest" description="Disordered" evidence="7">
    <location>
        <begin position="1121"/>
        <end position="1162"/>
    </location>
</feature>
<feature type="compositionally biased region" description="Basic and acidic residues" evidence="7">
    <location>
        <begin position="1079"/>
        <end position="1092"/>
    </location>
</feature>
<dbReference type="SMART" id="SM00306">
    <property type="entry name" value="HintN"/>
    <property type="match status" value="1"/>
</dbReference>
<evidence type="ECO:0000256" key="5">
    <source>
        <dbReference type="ARBA" id="ARBA00022840"/>
    </source>
</evidence>
<dbReference type="PROSITE" id="PS50231">
    <property type="entry name" value="RICIN_B_LECTIN"/>
    <property type="match status" value="1"/>
</dbReference>
<dbReference type="PROSITE" id="PS50817">
    <property type="entry name" value="INTEIN_N_TER"/>
    <property type="match status" value="1"/>
</dbReference>
<feature type="compositionally biased region" description="Basic and acidic residues" evidence="7">
    <location>
        <begin position="1134"/>
        <end position="1157"/>
    </location>
</feature>
<feature type="domain" description="Ricin B lectin" evidence="9">
    <location>
        <begin position="376"/>
        <end position="508"/>
    </location>
</feature>
<dbReference type="CDD" id="cd00161">
    <property type="entry name" value="beta-trefoil_Ricin-like"/>
    <property type="match status" value="1"/>
</dbReference>
<dbReference type="InterPro" id="IPR036844">
    <property type="entry name" value="Hint_dom_sf"/>
</dbReference>
<evidence type="ECO:0000313" key="10">
    <source>
        <dbReference type="EMBL" id="MDH2391788.1"/>
    </source>
</evidence>
<dbReference type="Gene3D" id="2.170.16.10">
    <property type="entry name" value="Hedgehog/Intein (Hint) domain"/>
    <property type="match status" value="1"/>
</dbReference>
<feature type="domain" description="Hint" evidence="8">
    <location>
        <begin position="1358"/>
        <end position="1453"/>
    </location>
</feature>
<feature type="coiled-coil region" evidence="6">
    <location>
        <begin position="842"/>
        <end position="918"/>
    </location>
</feature>
<dbReference type="EMBL" id="JARWBG010000032">
    <property type="protein sequence ID" value="MDH2391788.1"/>
    <property type="molecule type" value="Genomic_DNA"/>
</dbReference>
<dbReference type="SUPFAM" id="SSF51294">
    <property type="entry name" value="Hedgehog/intein (Hint) domain"/>
    <property type="match status" value="1"/>
</dbReference>
<dbReference type="InterPro" id="IPR030934">
    <property type="entry name" value="Intein_C"/>
</dbReference>
<dbReference type="PROSITE" id="PS50818">
    <property type="entry name" value="INTEIN_C_TER"/>
    <property type="match status" value="1"/>
</dbReference>
<keyword evidence="1" id="KW-0723">Serine/threonine-protein kinase</keyword>
<keyword evidence="11" id="KW-1185">Reference proteome</keyword>
<evidence type="ECO:0000256" key="1">
    <source>
        <dbReference type="ARBA" id="ARBA00022527"/>
    </source>
</evidence>
<evidence type="ECO:0000259" key="9">
    <source>
        <dbReference type="SMART" id="SM00458"/>
    </source>
</evidence>
<evidence type="ECO:0000313" key="11">
    <source>
        <dbReference type="Proteomes" id="UP001223144"/>
    </source>
</evidence>
<gene>
    <name evidence="10" type="ORF">QCN29_24025</name>
</gene>
<evidence type="ECO:0000256" key="6">
    <source>
        <dbReference type="SAM" id="Coils"/>
    </source>
</evidence>
<dbReference type="InterPro" id="IPR000772">
    <property type="entry name" value="Ricin_B_lectin"/>
</dbReference>
<evidence type="ECO:0000256" key="2">
    <source>
        <dbReference type="ARBA" id="ARBA00022679"/>
    </source>
</evidence>
<keyword evidence="4" id="KW-0418">Kinase</keyword>
<dbReference type="CDD" id="cd00081">
    <property type="entry name" value="Hint"/>
    <property type="match status" value="1"/>
</dbReference>
<dbReference type="InterPro" id="IPR030616">
    <property type="entry name" value="Aur-like"/>
</dbReference>
<feature type="compositionally biased region" description="Basic and acidic residues" evidence="7">
    <location>
        <begin position="695"/>
        <end position="714"/>
    </location>
</feature>
<evidence type="ECO:0000256" key="4">
    <source>
        <dbReference type="ARBA" id="ARBA00022777"/>
    </source>
</evidence>
<evidence type="ECO:0000256" key="7">
    <source>
        <dbReference type="SAM" id="MobiDB-lite"/>
    </source>
</evidence>
<dbReference type="Pfam" id="PF07591">
    <property type="entry name" value="PT-HINT"/>
    <property type="match status" value="1"/>
</dbReference>
<evidence type="ECO:0000259" key="8">
    <source>
        <dbReference type="SMART" id="SM00306"/>
    </source>
</evidence>
<dbReference type="InterPro" id="IPR041436">
    <property type="entry name" value="RNAse_A_bac"/>
</dbReference>
<accession>A0ABT6HU49</accession>
<keyword evidence="3" id="KW-0547">Nucleotide-binding</keyword>
<organism evidence="10 11">
    <name type="scientific">Streptomyces chengmaiensis</name>
    <dbReference type="NCBI Taxonomy" id="3040919"/>
    <lineage>
        <taxon>Bacteria</taxon>
        <taxon>Bacillati</taxon>
        <taxon>Actinomycetota</taxon>
        <taxon>Actinomycetes</taxon>
        <taxon>Kitasatosporales</taxon>
        <taxon>Streptomycetaceae</taxon>
        <taxon>Streptomyces</taxon>
    </lineage>
</organism>
<feature type="compositionally biased region" description="Basic and acidic residues" evidence="7">
    <location>
        <begin position="737"/>
        <end position="780"/>
    </location>
</feature>
<keyword evidence="5" id="KW-0067">ATP-binding</keyword>
<dbReference type="Pfam" id="PF18431">
    <property type="entry name" value="RNAse_A_bac"/>
    <property type="match status" value="1"/>
</dbReference>
<feature type="region of interest" description="Disordered" evidence="7">
    <location>
        <begin position="1074"/>
        <end position="1098"/>
    </location>
</feature>
<dbReference type="Gene3D" id="2.80.10.50">
    <property type="match status" value="1"/>
</dbReference>
<dbReference type="SMART" id="SM00458">
    <property type="entry name" value="RICIN"/>
    <property type="match status" value="1"/>
</dbReference>
<dbReference type="PANTHER" id="PTHR24350">
    <property type="entry name" value="SERINE/THREONINE-PROTEIN KINASE IAL-RELATED"/>
    <property type="match status" value="1"/>
</dbReference>